<keyword evidence="4" id="KW-0808">Transferase</keyword>
<protein>
    <submittedName>
        <fullName evidence="4">Orphan protein putative acyltransferase</fullName>
    </submittedName>
</protein>
<sequence>MIVNTPNESNQVVNQAIFGSTFISNIGFWLQNSYFSKAEFNPLLHLWSLGVEIQFYLIVPILAWFFSKTRFSLVFIVIVSMALCFIVLTISPKTSFFMMPLRLWEFLLGYGVALYLTQSGAVKFPKQSWLGFVGLILILLIPFFNVNGESLSIILGHPGAGALLVSIATSIVLVFGLPKIVEKNIISKGLAILGKYSYSIYLIHFPVIVLYLSEPFMGTILDIPNVITFIIIFALIFTLSFTLHKLVETRNFNISITKLSVIFIALIIGLAIIGPWIKTNFISNQEKSIFNAFNDRSTYRCGKLIRITNPTTLTCNLSEDINDTVNKVMLVGNSHADSIKTTFIKVAAKHNQAVYFIVQNNPLMAGGLSPDIVVREAISKEVKHIVVHFSPSGISVSKLKELVFLAEKNSIKITFIDPVPVWESHIPKMMYRQLKGFNDNELQTKDDYLSFNNELFTEVDNISNDNFKRISIADYFCTPNCSYKLEDGTPFYFDSGHLTLTGSNVIEKALNEAISAGKYSEN</sequence>
<dbReference type="GO" id="GO:0016020">
    <property type="term" value="C:membrane"/>
    <property type="evidence" value="ECO:0007669"/>
    <property type="project" value="TreeGrafter"/>
</dbReference>
<reference evidence="4 5" key="1">
    <citation type="journal article" date="2005" name="Genome Res.">
        <title>Coping with cold: the genome of the versatile marine Antarctica bacterium Pseudoalteromonas haloplanktis TAC125.</title>
        <authorList>
            <person name="Medigue C."/>
            <person name="Krin E."/>
            <person name="Pascal G."/>
            <person name="Barbe V."/>
            <person name="Bernsel A."/>
            <person name="Bertin P."/>
            <person name="Cheung F."/>
            <person name="Cruveiller S."/>
            <person name="Damico S."/>
            <person name="Duilio A."/>
            <person name="Fang G."/>
            <person name="Feller G."/>
            <person name="Mangenot S."/>
            <person name="Marino G."/>
            <person name="Nilsson J."/>
            <person name="Parilli E."/>
            <person name="Rocha E."/>
            <person name="Rouy Z."/>
            <person name="Sekowska A."/>
            <person name="Tutino M.L."/>
            <person name="Vallenet D."/>
            <person name="von Heijne G."/>
            <person name="Danchin A."/>
        </authorList>
    </citation>
    <scope>NUCLEOTIDE SEQUENCE [LARGE SCALE GENOMIC DNA]</scope>
    <source>
        <strain evidence="5">TAC 125</strain>
    </source>
</reference>
<evidence type="ECO:0000313" key="4">
    <source>
        <dbReference type="EMBL" id="CAI85504.1"/>
    </source>
</evidence>
<proteinExistence type="predicted"/>
<dbReference type="KEGG" id="pha:PSHAa0406"/>
<feature type="transmembrane region" description="Helical" evidence="1">
    <location>
        <begin position="196"/>
        <end position="213"/>
    </location>
</feature>
<feature type="domain" description="Acyltransferase 3" evidence="2">
    <location>
        <begin position="17"/>
        <end position="243"/>
    </location>
</feature>
<feature type="transmembrane region" description="Helical" evidence="1">
    <location>
        <begin position="128"/>
        <end position="145"/>
    </location>
</feature>
<keyword evidence="5" id="KW-1185">Reference proteome</keyword>
<keyword evidence="1" id="KW-1133">Transmembrane helix</keyword>
<dbReference type="Pfam" id="PF01757">
    <property type="entry name" value="Acyl_transf_3"/>
    <property type="match status" value="1"/>
</dbReference>
<evidence type="ECO:0000259" key="2">
    <source>
        <dbReference type="Pfam" id="PF01757"/>
    </source>
</evidence>
<dbReference type="InterPro" id="IPR050879">
    <property type="entry name" value="Acyltransferase_3"/>
</dbReference>
<dbReference type="eggNOG" id="COG1835">
    <property type="taxonomic scope" value="Bacteria"/>
</dbReference>
<feature type="transmembrane region" description="Helical" evidence="1">
    <location>
        <begin position="12"/>
        <end position="31"/>
    </location>
</feature>
<dbReference type="EMBL" id="CR954246">
    <property type="protein sequence ID" value="CAI85504.1"/>
    <property type="molecule type" value="Genomic_DNA"/>
</dbReference>
<keyword evidence="1" id="KW-0812">Transmembrane</keyword>
<dbReference type="InterPro" id="IPR043968">
    <property type="entry name" value="SGNH"/>
</dbReference>
<keyword evidence="4" id="KW-0012">Acyltransferase</keyword>
<feature type="transmembrane region" description="Helical" evidence="1">
    <location>
        <begin position="225"/>
        <end position="247"/>
    </location>
</feature>
<feature type="transmembrane region" description="Helical" evidence="1">
    <location>
        <begin position="151"/>
        <end position="175"/>
    </location>
</feature>
<dbReference type="PATRIC" id="fig|326442.8.peg.390"/>
<dbReference type="Proteomes" id="UP000006843">
    <property type="component" value="Chromosome I"/>
</dbReference>
<evidence type="ECO:0000256" key="1">
    <source>
        <dbReference type="SAM" id="Phobius"/>
    </source>
</evidence>
<dbReference type="AlphaFoldDB" id="Q3IIG4"/>
<dbReference type="STRING" id="326442.PSHAa0406"/>
<dbReference type="Pfam" id="PF19040">
    <property type="entry name" value="SGNH"/>
    <property type="match status" value="1"/>
</dbReference>
<name>Q3IIG4_PSET1</name>
<dbReference type="PANTHER" id="PTHR23028:SF53">
    <property type="entry name" value="ACYL_TRANSF_3 DOMAIN-CONTAINING PROTEIN"/>
    <property type="match status" value="1"/>
</dbReference>
<feature type="domain" description="SGNH" evidence="3">
    <location>
        <begin position="314"/>
        <end position="510"/>
    </location>
</feature>
<evidence type="ECO:0000313" key="5">
    <source>
        <dbReference type="Proteomes" id="UP000006843"/>
    </source>
</evidence>
<accession>Q3IIG4</accession>
<dbReference type="HOGENOM" id="CLU_005679_10_2_6"/>
<dbReference type="GO" id="GO:0016747">
    <property type="term" value="F:acyltransferase activity, transferring groups other than amino-acyl groups"/>
    <property type="evidence" value="ECO:0007669"/>
    <property type="project" value="InterPro"/>
</dbReference>
<feature type="transmembrane region" description="Helical" evidence="1">
    <location>
        <begin position="43"/>
        <end position="66"/>
    </location>
</feature>
<gene>
    <name evidence="4" type="ordered locus">PSHAa0406</name>
</gene>
<feature type="transmembrane region" description="Helical" evidence="1">
    <location>
        <begin position="73"/>
        <end position="90"/>
    </location>
</feature>
<dbReference type="InterPro" id="IPR002656">
    <property type="entry name" value="Acyl_transf_3_dom"/>
</dbReference>
<evidence type="ECO:0000259" key="3">
    <source>
        <dbReference type="Pfam" id="PF19040"/>
    </source>
</evidence>
<keyword evidence="1" id="KW-0472">Membrane</keyword>
<organism evidence="4 5">
    <name type="scientific">Pseudoalteromonas translucida (strain TAC 125)</name>
    <dbReference type="NCBI Taxonomy" id="326442"/>
    <lineage>
        <taxon>Bacteria</taxon>
        <taxon>Pseudomonadati</taxon>
        <taxon>Pseudomonadota</taxon>
        <taxon>Gammaproteobacteria</taxon>
        <taxon>Alteromonadales</taxon>
        <taxon>Pseudoalteromonadaceae</taxon>
        <taxon>Pseudoalteromonas</taxon>
    </lineage>
</organism>
<feature type="transmembrane region" description="Helical" evidence="1">
    <location>
        <begin position="96"/>
        <end position="116"/>
    </location>
</feature>
<dbReference type="PANTHER" id="PTHR23028">
    <property type="entry name" value="ACETYLTRANSFERASE"/>
    <property type="match status" value="1"/>
</dbReference>
<dbReference type="GO" id="GO:0000271">
    <property type="term" value="P:polysaccharide biosynthetic process"/>
    <property type="evidence" value="ECO:0007669"/>
    <property type="project" value="TreeGrafter"/>
</dbReference>
<feature type="transmembrane region" description="Helical" evidence="1">
    <location>
        <begin position="259"/>
        <end position="277"/>
    </location>
</feature>